<proteinExistence type="predicted"/>
<keyword evidence="2" id="KW-1185">Reference proteome</keyword>
<organism evidence="1 2">
    <name type="scientific">Abeliophyllum distichum</name>
    <dbReference type="NCBI Taxonomy" id="126358"/>
    <lineage>
        <taxon>Eukaryota</taxon>
        <taxon>Viridiplantae</taxon>
        <taxon>Streptophyta</taxon>
        <taxon>Embryophyta</taxon>
        <taxon>Tracheophyta</taxon>
        <taxon>Spermatophyta</taxon>
        <taxon>Magnoliopsida</taxon>
        <taxon>eudicotyledons</taxon>
        <taxon>Gunneridae</taxon>
        <taxon>Pentapetalae</taxon>
        <taxon>asterids</taxon>
        <taxon>lamiids</taxon>
        <taxon>Lamiales</taxon>
        <taxon>Oleaceae</taxon>
        <taxon>Forsythieae</taxon>
        <taxon>Abeliophyllum</taxon>
    </lineage>
</organism>
<sequence>MTVTCLPTRIEKQFFGLYKKLQTLRNNIGAEPTSFERVAFIHYWLCKFIICVLSIKPSIGYLPIYNELAYGQPLNLCSFLLATLYRGMATSKINLDHSLSLQRASVFESSVVFDSPIIHINEDPSSPEPFIQAFEQVQYPLPEGLAMVAYTPRSQYTNPMVVEYEEQVKATSALHSSSAAHPSTSSIFSDEDMTILKNVVLAYTSFMDKNISRASATSQEELLVCLIEDLAYALKCPILKLSTNTRLTLRGIHQEVSLLLSENMELRLRKQVSFRL</sequence>
<reference evidence="2" key="1">
    <citation type="submission" date="2024-07" db="EMBL/GenBank/DDBJ databases">
        <title>Two chromosome-level genome assemblies of Korean endemic species Abeliophyllum distichum and Forsythia ovata (Oleaceae).</title>
        <authorList>
            <person name="Jang H."/>
        </authorList>
    </citation>
    <scope>NUCLEOTIDE SEQUENCE [LARGE SCALE GENOMIC DNA]</scope>
</reference>
<dbReference type="Proteomes" id="UP001604336">
    <property type="component" value="Unassembled WGS sequence"/>
</dbReference>
<evidence type="ECO:0000313" key="1">
    <source>
        <dbReference type="EMBL" id="KAL2466298.1"/>
    </source>
</evidence>
<gene>
    <name evidence="1" type="ORF">Adt_42149</name>
</gene>
<accession>A0ABD1PSH0</accession>
<evidence type="ECO:0000313" key="2">
    <source>
        <dbReference type="Proteomes" id="UP001604336"/>
    </source>
</evidence>
<protein>
    <recommendedName>
        <fullName evidence="3">Aminotransferase-like plant mobile domain-containing protein</fullName>
    </recommendedName>
</protein>
<comment type="caution">
    <text evidence="1">The sequence shown here is derived from an EMBL/GenBank/DDBJ whole genome shotgun (WGS) entry which is preliminary data.</text>
</comment>
<dbReference type="AlphaFoldDB" id="A0ABD1PSH0"/>
<dbReference type="EMBL" id="JBFOLK010000013">
    <property type="protein sequence ID" value="KAL2466298.1"/>
    <property type="molecule type" value="Genomic_DNA"/>
</dbReference>
<name>A0ABD1PSH0_9LAMI</name>
<evidence type="ECO:0008006" key="3">
    <source>
        <dbReference type="Google" id="ProtNLM"/>
    </source>
</evidence>